<proteinExistence type="predicted"/>
<keyword evidence="1" id="KW-0614">Plasmid</keyword>
<accession>A0A1U9VLY0</accession>
<reference evidence="1 2" key="1">
    <citation type="submission" date="2017-02" db="EMBL/GenBank/DDBJ databases">
        <title>Blood Disease Bacterium A2-HR MARDI.</title>
        <authorList>
            <person name="Badrun R."/>
            <person name="Abu Bakar N."/>
            <person name="Laboh R."/>
        </authorList>
    </citation>
    <scope>NUCLEOTIDE SEQUENCE [LARGE SCALE GENOMIC DNA]</scope>
    <source>
        <strain evidence="1 2">A2-HR MARDI</strain>
        <plasmid evidence="2">Plasmid</plasmid>
    </source>
</reference>
<dbReference type="EMBL" id="CP019912">
    <property type="protein sequence ID" value="AQW31712.1"/>
    <property type="molecule type" value="Genomic_DNA"/>
</dbReference>
<name>A0A1U9VLY0_9RALS</name>
<sequence>MIYMQYFRFDSGQPKIMLALCRTVFGRFGISTLLRVTIWAAIASAITSNVAAKDISECEIKSACGAGAAVSNGNAVAGGLNGRYQYMVNQCPNGKPAYYCSGIAIRATVASKGKYHEWDPSPAALDMGSVSFSYMRADTATKMVYHDHGFIFKANDDFDASTYPDLSYRCIYPSDAATQNSVVYSYGCMKIDYSVANPPYSGDVSSCTLLGVQSASDWVSKKNKDANFNCSFSTADPQSFAQALYGAYTYSVNQNSSWTELMIETWPDGVPSSLPIEAFFYTKQYTSGMSTGLQNAQALQSDFCSATKKFVPIVKLDFTVDDLNIFSYNDADQATTCDQ</sequence>
<gene>
    <name evidence="1" type="ORF">B0B51_17205</name>
</gene>
<evidence type="ECO:0000313" key="1">
    <source>
        <dbReference type="EMBL" id="AQW31712.1"/>
    </source>
</evidence>
<dbReference type="AlphaFoldDB" id="A0A1U9VLY0"/>
<dbReference type="Proteomes" id="UP000189628">
    <property type="component" value="Plasmid unnamed"/>
</dbReference>
<evidence type="ECO:0000313" key="2">
    <source>
        <dbReference type="Proteomes" id="UP000189628"/>
    </source>
</evidence>
<protein>
    <submittedName>
        <fullName evidence="1">Omega toxin-like domain protein</fullName>
    </submittedName>
</protein>
<geneLocation type="plasmid" evidence="1">
    <name>unnamed</name>
</geneLocation>
<organism evidence="1 2">
    <name type="scientific">blood disease bacterium A2-HR MARDI</name>
    <dbReference type="NCBI Taxonomy" id="1944648"/>
    <lineage>
        <taxon>Bacteria</taxon>
        <taxon>Pseudomonadati</taxon>
        <taxon>Pseudomonadota</taxon>
        <taxon>Betaproteobacteria</taxon>
        <taxon>Burkholderiales</taxon>
        <taxon>Burkholderiaceae</taxon>
        <taxon>Ralstonia</taxon>
        <taxon>Ralstonia solanacearum species complex</taxon>
    </lineage>
</organism>